<evidence type="ECO:0000256" key="4">
    <source>
        <dbReference type="ARBA" id="ARBA00022884"/>
    </source>
</evidence>
<comment type="similarity">
    <text evidence="1 7 8">Belongs to the universal ribosomal protein uL11 family.</text>
</comment>
<dbReference type="InterPro" id="IPR036769">
    <property type="entry name" value="Ribosomal_uL11_C_sf"/>
</dbReference>
<dbReference type="GO" id="GO:0006412">
    <property type="term" value="P:translation"/>
    <property type="evidence" value="ECO:0007669"/>
    <property type="project" value="UniProtKB-UniRule"/>
</dbReference>
<evidence type="ECO:0000256" key="8">
    <source>
        <dbReference type="RuleBase" id="RU003978"/>
    </source>
</evidence>
<evidence type="ECO:0000256" key="6">
    <source>
        <dbReference type="ARBA" id="ARBA00023274"/>
    </source>
</evidence>
<dbReference type="AlphaFoldDB" id="A0A1F6CL31"/>
<evidence type="ECO:0000256" key="5">
    <source>
        <dbReference type="ARBA" id="ARBA00022980"/>
    </source>
</evidence>
<comment type="caution">
    <text evidence="12">The sequence shown here is derived from an EMBL/GenBank/DDBJ whole genome shotgun (WGS) entry which is preliminary data.</text>
</comment>
<feature type="domain" description="Large ribosomal subunit protein uL11 N-terminal" evidence="11">
    <location>
        <begin position="9"/>
        <end position="66"/>
    </location>
</feature>
<dbReference type="SMART" id="SM00649">
    <property type="entry name" value="RL11"/>
    <property type="match status" value="1"/>
</dbReference>
<dbReference type="InterPro" id="IPR006519">
    <property type="entry name" value="Ribosomal_uL11_bac-typ"/>
</dbReference>
<comment type="PTM">
    <text evidence="7 9">One or more lysine residues are methylated.</text>
</comment>
<dbReference type="Gene3D" id="1.10.10.250">
    <property type="entry name" value="Ribosomal protein L11, C-terminal domain"/>
    <property type="match status" value="1"/>
</dbReference>
<dbReference type="Proteomes" id="UP000176445">
    <property type="component" value="Unassembled WGS sequence"/>
</dbReference>
<dbReference type="Pfam" id="PF03946">
    <property type="entry name" value="Ribosomal_L11_N"/>
    <property type="match status" value="1"/>
</dbReference>
<evidence type="ECO:0000256" key="2">
    <source>
        <dbReference type="ARBA" id="ARBA00022481"/>
    </source>
</evidence>
<dbReference type="EMBL" id="MFKW01000071">
    <property type="protein sequence ID" value="OGG49572.1"/>
    <property type="molecule type" value="Genomic_DNA"/>
</dbReference>
<dbReference type="HAMAP" id="MF_00736">
    <property type="entry name" value="Ribosomal_uL11"/>
    <property type="match status" value="1"/>
</dbReference>
<dbReference type="Pfam" id="PF00298">
    <property type="entry name" value="Ribosomal_L11"/>
    <property type="match status" value="1"/>
</dbReference>
<evidence type="ECO:0000313" key="13">
    <source>
        <dbReference type="Proteomes" id="UP000176445"/>
    </source>
</evidence>
<evidence type="ECO:0000259" key="11">
    <source>
        <dbReference type="Pfam" id="PF03946"/>
    </source>
</evidence>
<reference evidence="12 13" key="1">
    <citation type="journal article" date="2016" name="Nat. Commun.">
        <title>Thousands of microbial genomes shed light on interconnected biogeochemical processes in an aquifer system.</title>
        <authorList>
            <person name="Anantharaman K."/>
            <person name="Brown C.T."/>
            <person name="Hug L.A."/>
            <person name="Sharon I."/>
            <person name="Castelle C.J."/>
            <person name="Probst A.J."/>
            <person name="Thomas B.C."/>
            <person name="Singh A."/>
            <person name="Wilkins M.J."/>
            <person name="Karaoz U."/>
            <person name="Brodie E.L."/>
            <person name="Williams K.H."/>
            <person name="Hubbard S.S."/>
            <person name="Banfield J.F."/>
        </authorList>
    </citation>
    <scope>NUCLEOTIDE SEQUENCE [LARGE SCALE GENOMIC DNA]</scope>
</reference>
<evidence type="ECO:0000256" key="9">
    <source>
        <dbReference type="RuleBase" id="RU003979"/>
    </source>
</evidence>
<keyword evidence="4 7" id="KW-0694">RNA-binding</keyword>
<keyword evidence="2 7" id="KW-0488">Methylation</keyword>
<name>A0A1F6CL31_9BACT</name>
<dbReference type="InterPro" id="IPR020783">
    <property type="entry name" value="Ribosomal_uL11_C"/>
</dbReference>
<dbReference type="SUPFAM" id="SSF46906">
    <property type="entry name" value="Ribosomal protein L11, C-terminal domain"/>
    <property type="match status" value="1"/>
</dbReference>
<accession>A0A1F6CL31</accession>
<organism evidence="12 13">
    <name type="scientific">Candidatus Kaiserbacteria bacterium RIFCSPHIGHO2_01_FULL_54_36b</name>
    <dbReference type="NCBI Taxonomy" id="1798483"/>
    <lineage>
        <taxon>Bacteria</taxon>
        <taxon>Candidatus Kaiseribacteriota</taxon>
    </lineage>
</organism>
<sequence length="140" mass="14981">MAKEITKIIKLQIAAGAATPAPPVGTALGPAGVNIGEFVNQFNTQTRPMAGSIVPVLLTVYKDRTFTFIVKKPPASRLILKAMNLEKGSQKAQTKVGKLTNKQLEEIATEKMEDLNANDMTQAKKIIAGTARSMGIDSDL</sequence>
<dbReference type="PANTHER" id="PTHR11661:SF1">
    <property type="entry name" value="LARGE RIBOSOMAL SUBUNIT PROTEIN UL11M"/>
    <property type="match status" value="1"/>
</dbReference>
<feature type="domain" description="Large ribosomal subunit protein uL11 C-terminal" evidence="10">
    <location>
        <begin position="71"/>
        <end position="136"/>
    </location>
</feature>
<dbReference type="Gene3D" id="3.30.1550.10">
    <property type="entry name" value="Ribosomal protein L11/L12, N-terminal domain"/>
    <property type="match status" value="1"/>
</dbReference>
<dbReference type="SUPFAM" id="SSF54747">
    <property type="entry name" value="Ribosomal L11/L12e N-terminal domain"/>
    <property type="match status" value="1"/>
</dbReference>
<dbReference type="FunFam" id="3.30.1550.10:FF:000006">
    <property type="entry name" value="50S ribosomal protein L11"/>
    <property type="match status" value="1"/>
</dbReference>
<dbReference type="NCBIfam" id="TIGR01632">
    <property type="entry name" value="L11_bact"/>
    <property type="match status" value="1"/>
</dbReference>
<dbReference type="CDD" id="cd00349">
    <property type="entry name" value="Ribosomal_L11"/>
    <property type="match status" value="1"/>
</dbReference>
<proteinExistence type="inferred from homology"/>
<dbReference type="PANTHER" id="PTHR11661">
    <property type="entry name" value="60S RIBOSOMAL PROTEIN L12"/>
    <property type="match status" value="1"/>
</dbReference>
<dbReference type="GO" id="GO:0003735">
    <property type="term" value="F:structural constituent of ribosome"/>
    <property type="evidence" value="ECO:0007669"/>
    <property type="project" value="InterPro"/>
</dbReference>
<keyword evidence="6 7" id="KW-0687">Ribonucleoprotein</keyword>
<protein>
    <recommendedName>
        <fullName evidence="7">Large ribosomal subunit protein uL11</fullName>
    </recommendedName>
</protein>
<evidence type="ECO:0000259" key="10">
    <source>
        <dbReference type="Pfam" id="PF00298"/>
    </source>
</evidence>
<dbReference type="InterPro" id="IPR000911">
    <property type="entry name" value="Ribosomal_uL11"/>
</dbReference>
<dbReference type="InterPro" id="IPR036796">
    <property type="entry name" value="Ribosomal_uL11_N_sf"/>
</dbReference>
<keyword evidence="5 7" id="KW-0689">Ribosomal protein</keyword>
<evidence type="ECO:0000256" key="1">
    <source>
        <dbReference type="ARBA" id="ARBA00010537"/>
    </source>
</evidence>
<comment type="function">
    <text evidence="7 9">Forms part of the ribosomal stalk which helps the ribosome interact with GTP-bound translation factors.</text>
</comment>
<dbReference type="GO" id="GO:0070180">
    <property type="term" value="F:large ribosomal subunit rRNA binding"/>
    <property type="evidence" value="ECO:0007669"/>
    <property type="project" value="UniProtKB-UniRule"/>
</dbReference>
<comment type="subunit">
    <text evidence="7">Part of the ribosomal stalk of the 50S ribosomal subunit. Interacts with L10 and the large rRNA to form the base of the stalk. L10 forms an elongated spine to which L12 dimers bind in a sequential fashion forming a multimeric L10(L12)X complex.</text>
</comment>
<dbReference type="GO" id="GO:0022625">
    <property type="term" value="C:cytosolic large ribosomal subunit"/>
    <property type="evidence" value="ECO:0007669"/>
    <property type="project" value="TreeGrafter"/>
</dbReference>
<evidence type="ECO:0000256" key="7">
    <source>
        <dbReference type="HAMAP-Rule" id="MF_00736"/>
    </source>
</evidence>
<evidence type="ECO:0000313" key="12">
    <source>
        <dbReference type="EMBL" id="OGG49572.1"/>
    </source>
</evidence>
<evidence type="ECO:0000256" key="3">
    <source>
        <dbReference type="ARBA" id="ARBA00022730"/>
    </source>
</evidence>
<dbReference type="InterPro" id="IPR020784">
    <property type="entry name" value="Ribosomal_uL11_N"/>
</dbReference>
<keyword evidence="3 7" id="KW-0699">rRNA-binding</keyword>
<gene>
    <name evidence="7" type="primary">rplK</name>
    <name evidence="12" type="ORF">A2704_07145</name>
</gene>